<accession>A0AAW0MU72</accession>
<gene>
    <name evidence="1" type="ORF">WMY93_027269</name>
</gene>
<keyword evidence="2" id="KW-1185">Reference proteome</keyword>
<evidence type="ECO:0000313" key="1">
    <source>
        <dbReference type="EMBL" id="KAK7884146.1"/>
    </source>
</evidence>
<dbReference type="EMBL" id="JBBPFD010000020">
    <property type="protein sequence ID" value="KAK7884146.1"/>
    <property type="molecule type" value="Genomic_DNA"/>
</dbReference>
<evidence type="ECO:0000313" key="2">
    <source>
        <dbReference type="Proteomes" id="UP001460270"/>
    </source>
</evidence>
<name>A0AAW0MU72_9GOBI</name>
<comment type="caution">
    <text evidence="1">The sequence shown here is derived from an EMBL/GenBank/DDBJ whole genome shotgun (WGS) entry which is preliminary data.</text>
</comment>
<sequence length="172" mass="19818">MEVRASIEEPIKEAEWFGATTDVWTSSGGSEQVHQLLQPLNELTDVMASEKQVTLSSLKPVLEHINKRIFNEKEGDSALTKQMKKAVRDDLLLSLRYSEEMDFCSKLHKPAHQLLPHPIKRKGRVRDKAVLIASIVTADANPLSWWKMHLEECHSFPKWQKVYVHPSYKRAF</sequence>
<reference evidence="2" key="1">
    <citation type="submission" date="2024-04" db="EMBL/GenBank/DDBJ databases">
        <title>Salinicola lusitanus LLJ914,a marine bacterium isolated from the Okinawa Trough.</title>
        <authorList>
            <person name="Li J."/>
        </authorList>
    </citation>
    <scope>NUCLEOTIDE SEQUENCE [LARGE SCALE GENOMIC DNA]</scope>
</reference>
<organism evidence="1 2">
    <name type="scientific">Mugilogobius chulae</name>
    <name type="common">yellowstripe goby</name>
    <dbReference type="NCBI Taxonomy" id="88201"/>
    <lineage>
        <taxon>Eukaryota</taxon>
        <taxon>Metazoa</taxon>
        <taxon>Chordata</taxon>
        <taxon>Craniata</taxon>
        <taxon>Vertebrata</taxon>
        <taxon>Euteleostomi</taxon>
        <taxon>Actinopterygii</taxon>
        <taxon>Neopterygii</taxon>
        <taxon>Teleostei</taxon>
        <taxon>Neoteleostei</taxon>
        <taxon>Acanthomorphata</taxon>
        <taxon>Gobiaria</taxon>
        <taxon>Gobiiformes</taxon>
        <taxon>Gobioidei</taxon>
        <taxon>Gobiidae</taxon>
        <taxon>Gobionellinae</taxon>
        <taxon>Mugilogobius</taxon>
    </lineage>
</organism>
<dbReference type="Proteomes" id="UP001460270">
    <property type="component" value="Unassembled WGS sequence"/>
</dbReference>
<proteinExistence type="predicted"/>
<dbReference type="AlphaFoldDB" id="A0AAW0MU72"/>
<protein>
    <submittedName>
        <fullName evidence="1">Uncharacterized protein</fullName>
    </submittedName>
</protein>